<dbReference type="PROSITE" id="PS00080">
    <property type="entry name" value="MULTICOPPER_OXIDASE2"/>
    <property type="match status" value="1"/>
</dbReference>
<feature type="compositionally biased region" description="Basic and acidic residues" evidence="2">
    <location>
        <begin position="1994"/>
        <end position="2011"/>
    </location>
</feature>
<name>X7EC67_9RHOB</name>
<dbReference type="eggNOG" id="COG2132">
    <property type="taxonomic scope" value="Bacteria"/>
</dbReference>
<dbReference type="GO" id="GO:0005507">
    <property type="term" value="F:copper ion binding"/>
    <property type="evidence" value="ECO:0007669"/>
    <property type="project" value="InterPro"/>
</dbReference>
<feature type="region of interest" description="Disordered" evidence="2">
    <location>
        <begin position="1853"/>
        <end position="1876"/>
    </location>
</feature>
<organism evidence="3 4">
    <name type="scientific">Roseivivax halodurans JCM 10272</name>
    <dbReference type="NCBI Taxonomy" id="1449350"/>
    <lineage>
        <taxon>Bacteria</taxon>
        <taxon>Pseudomonadati</taxon>
        <taxon>Pseudomonadota</taxon>
        <taxon>Alphaproteobacteria</taxon>
        <taxon>Rhodobacterales</taxon>
        <taxon>Roseobacteraceae</taxon>
        <taxon>Roseivivax</taxon>
    </lineage>
</organism>
<dbReference type="EMBL" id="JALZ01000052">
    <property type="protein sequence ID" value="ETX12796.1"/>
    <property type="molecule type" value="Genomic_DNA"/>
</dbReference>
<sequence length="2801" mass="303102">MSVFSRTVCADVVALDQMVVYNRFGSFNPFGMLYALRRDVVGTDADVELLTADDCDTQRGIESYGGTLSAGRVRLRDCKRPRPITLRANVGDILHIRLDNLLRPLADDAHPAPDLSRDFCGEDDPARYGGLFEQLRDWVSWGDASEERHKEVTCTEETSGEAQDETEIYTPDWPHSRGVNLAIQGLTAFAIEDGEMIEAPDACKGLGAIPTGTAIDCYFMVEREGPLFMASTGAPAGGQGDGGSLVHGLFGAVVAERRESRWYRSQLTRTGFDLVFPPTEAEDAIEVCNSAAALPPVAAQAVAHARDNGAVAPTPLGALDRYATKCIDPVSGRNLPVLDMLVELDNGAHELIHADLNAVIHHPEDPEGNFREFSVFFHDELKTVNTRNFEELGDFAGGQLAGVRNGFAINYGASGMGDLVLANRKGIGPAANCKECFYEEFFLTSWANGDPALLEQFSDDPSNVHHSYLNDRVVFRNFHAGPKETHVFHLHAHQWFAGNDSGRGSYLDSQTVAPQQGFTYDIYGGGLEVYHQGADGAPGWFETLGSGNRNRTVGDSIFHCHLYPHFAQGMWELWRVHDVLEDGTRKLPDGQWEPTLSIAEMNAETRAKKRPGSVDTETGRLITPGEGLDGRNLGTPIPAIVPVPGRPWPVLPTYAEGAAELQTDGSVSGTADAAVPDPETPDALASFPGYPFYIAGRPGHRPPQAPMDIARAVDDDDAVTEAYLDGGLPRHVMTDASERKLPFDLPAEAADRLAEDPAPATLADAQGDPDLAEREALQSQVIAAALGLGDMTLKLDAVTLDLLPYDGTALERSAMAFHHDGAADGVTLDIRRADGTPSAFDPAEGGYTGLAGGVFAVNAAAPKPGAPFADPCGAPHAIGTLRRVAPPDAPDDDAAPAAEETYVWSDGGTDREVFVDAALSTPARDAQVTNWVYYRRAASGGKPQLFIADANGDATPLPVAGEVIEDDPFLKGLGTIPGFGPIAFTPDPAVVGYRRYAASAVQVDMVTNRAGWHDPQARINVLTEVTDDEGNTVANSDGYKDGGGRISPKLTASEEPFFFRALSGECIEFRHTNELPKELELDDFQVKTPTDTIGQHIHLVKFDVTSSDGSGNGFNYEDGTFAPDEIAARICAAKNVPAMEALIDAGRPDGTLAIREAEGLCANTDGTWHVAEEFDHKIWTKKLSQFRHLFQTTTQRWFADPILSNLRLDDPGAGQADRTLRTVFSHDHFGPSSIQQHGFYTALVIEPQNALICDEEEVACTDARETREMVTADAPDVGARKVIVDLLPIEADLPDPDNAAAHREFAVSIADFATLYDPRGSASAAELEATLVSDEDKKGIATLACEALYADDPATMADFCGSDLHEDTSSGSSIWSAPTDDVPPAWLAEGRPGDVPAHRAPLVAGLFSDIEVPQKGAPPLAPADHLMNHLRDYRAKAAGFDPEASELRFARPVAPPDRPESISVDHHDPYLVNYRGQPFPIRVGTSSSASSDCDLQALDHWVGALETGVTEDCEISRQKAGAAGDMANVLVSAEHGDPVVPILNTFDGETLQFRLIQGAQEVQHNFAVEGYTWPRNFDQRFPSMMRPRDTADPAETLDRICFEAIGTLSGLQIARAGRPEEYNRWSSEGLDAFTAGSEAHDFWSDKELQIATCFNVDGRIASQEIGISEHFEFKSAFLYDSNITNFAMFAKGLLRNREGVDARAARRALEERLGRLQEERATILAPRDTPYHFGSQDALWNGAWGLVRVRQAANRIARIDELIDEAEALIGRIPRDGGQLDGETLRRYSDLVDPAITDLLESPAAEPNAPVDLPPALGDTDDDEARDRIQQAATLVPLGAYTDAVSVQRESLGLRERLGASPAPQSGRDDDGEEETSLVAQCDVTAPRVHVAIAAVESERVFPGGPVGTPYSDELRDYDGLFLALVDPRKLIEPEAFESVTEGALDNPAKWQGIPRSRILDLVRATYQRPEPLVVNVKAGDCVRVSLLNALSHTAKDGTPERQDMADRPGDARMPPITSLDVERDWNGDETPGQEPVDVTEIVSSRVKDVRPSARLALTLPLPILTCQSAYGRPYGQNPVVALDGVAAEGDPVLNIRNQFLCGAPAERDVAQIEQFEFYAGLATGRRPPAAVSPAMRLSLLAPALLQIPVAFDPTLSLDRVIGDIDLRPADLDLRLGERLETIEPRRVDAAADAAMEAERRIARAEILGPVLRSFKATGAAPTEIGTLARELERDPGVDPDALAEALEPLRPALDALAESEARAAVIYSALAPLLMEYKPYAFGALPLKSFGDVIGQPAHGLIGAVTVAPEDARISEERVRRVRFDNAACDRVLFDRSGLIARPVIRERTLELLLERPLARVEPRDLSPFGERFGDLVLGPKECRSFVLVPRAIDDPGRRPGPISAATLSVTGPDDAKHTIRQVTLFWQDGLNHRDARSRNSWELRRSVGPIDIGNLRDLLGDIPELAELPVVTPIAPEGPLPDAIVLPEREIGQALADAVAGHSGLDGVIGAIGIESAIGGLENGETGGGAEPAETRDETVVVQPLGDLLGRTDGTEAPQEGLIVVDLEILRERVPDLFERPDLQPLFPWFPDIFVNPTDREDPTLEKIVADCLVCDDSYDFGENGISFRSEPFDIRLRGWQGNGTDIERHYDFNAFEFGAAGDPDDTSASFFRLADNEVPSWPEAPVPVVRAVAGEEMVIHAVHPGGRARQRALATVGQDYDDLFPGFGFPRAALLGPGKALTASFRKPLEAGCYLFFDGPTHLRSGGVWGLIDVIDEETLRGVPLEQYEGSSCRRPER</sequence>
<comment type="caution">
    <text evidence="3">The sequence shown here is derived from an EMBL/GenBank/DDBJ whole genome shotgun (WGS) entry which is preliminary data.</text>
</comment>
<reference evidence="3 4" key="1">
    <citation type="submission" date="2014-01" db="EMBL/GenBank/DDBJ databases">
        <title>Roseivivax halodurans JCM 10272 Genome Sequencing.</title>
        <authorList>
            <person name="Lai Q."/>
            <person name="Li G."/>
            <person name="Shao Z."/>
        </authorList>
    </citation>
    <scope>NUCLEOTIDE SEQUENCE [LARGE SCALE GENOMIC DNA]</scope>
    <source>
        <strain evidence="3 4">JCM 10272</strain>
    </source>
</reference>
<keyword evidence="1" id="KW-0479">Metal-binding</keyword>
<proteinExistence type="predicted"/>
<feature type="region of interest" description="Disordered" evidence="2">
    <location>
        <begin position="605"/>
        <end position="629"/>
    </location>
</feature>
<dbReference type="PATRIC" id="fig|1449350.3.peg.4017"/>
<keyword evidence="4" id="KW-1185">Reference proteome</keyword>
<accession>X7EC67</accession>
<gene>
    <name evidence="3" type="ORF">OCH239_17075</name>
</gene>
<feature type="region of interest" description="Disordered" evidence="2">
    <location>
        <begin position="1800"/>
        <end position="1822"/>
    </location>
</feature>
<evidence type="ECO:0000313" key="4">
    <source>
        <dbReference type="Proteomes" id="UP000022447"/>
    </source>
</evidence>
<dbReference type="SUPFAM" id="SSF49503">
    <property type="entry name" value="Cupredoxins"/>
    <property type="match status" value="1"/>
</dbReference>
<evidence type="ECO:0000256" key="2">
    <source>
        <dbReference type="SAM" id="MobiDB-lite"/>
    </source>
</evidence>
<dbReference type="STRING" id="1449350.OCH239_17075"/>
<protein>
    <recommendedName>
        <fullName evidence="5">Plastocyanin-like domain-containing protein</fullName>
    </recommendedName>
</protein>
<dbReference type="Proteomes" id="UP000022447">
    <property type="component" value="Unassembled WGS sequence"/>
</dbReference>
<dbReference type="RefSeq" id="WP_037266790.1">
    <property type="nucleotide sequence ID" value="NZ_JALZ01000052.1"/>
</dbReference>
<evidence type="ECO:0008006" key="5">
    <source>
        <dbReference type="Google" id="ProtNLM"/>
    </source>
</evidence>
<dbReference type="InterPro" id="IPR002355">
    <property type="entry name" value="Cu_oxidase_Cu_BS"/>
</dbReference>
<feature type="region of interest" description="Disordered" evidence="2">
    <location>
        <begin position="1994"/>
        <end position="2017"/>
    </location>
</feature>
<dbReference type="Gene3D" id="2.60.40.420">
    <property type="entry name" value="Cupredoxins - blue copper proteins"/>
    <property type="match status" value="1"/>
</dbReference>
<dbReference type="InterPro" id="IPR008972">
    <property type="entry name" value="Cupredoxin"/>
</dbReference>
<evidence type="ECO:0000313" key="3">
    <source>
        <dbReference type="EMBL" id="ETX12796.1"/>
    </source>
</evidence>
<evidence type="ECO:0000256" key="1">
    <source>
        <dbReference type="ARBA" id="ARBA00022723"/>
    </source>
</evidence>